<proteinExistence type="predicted"/>
<dbReference type="Proteomes" id="UP000006729">
    <property type="component" value="Chromosome 2"/>
</dbReference>
<reference evidence="1 2" key="1">
    <citation type="journal article" date="2006" name="Science">
        <title>The genome of black cottonwood, Populus trichocarpa (Torr. &amp; Gray).</title>
        <authorList>
            <person name="Tuskan G.A."/>
            <person name="Difazio S."/>
            <person name="Jansson S."/>
            <person name="Bohlmann J."/>
            <person name="Grigoriev I."/>
            <person name="Hellsten U."/>
            <person name="Putnam N."/>
            <person name="Ralph S."/>
            <person name="Rombauts S."/>
            <person name="Salamov A."/>
            <person name="Schein J."/>
            <person name="Sterck L."/>
            <person name="Aerts A."/>
            <person name="Bhalerao R.R."/>
            <person name="Bhalerao R.P."/>
            <person name="Blaudez D."/>
            <person name="Boerjan W."/>
            <person name="Brun A."/>
            <person name="Brunner A."/>
            <person name="Busov V."/>
            <person name="Campbell M."/>
            <person name="Carlson J."/>
            <person name="Chalot M."/>
            <person name="Chapman J."/>
            <person name="Chen G.L."/>
            <person name="Cooper D."/>
            <person name="Coutinho P.M."/>
            <person name="Couturier J."/>
            <person name="Covert S."/>
            <person name="Cronk Q."/>
            <person name="Cunningham R."/>
            <person name="Davis J."/>
            <person name="Degroeve S."/>
            <person name="Dejardin A."/>
            <person name="Depamphilis C."/>
            <person name="Detter J."/>
            <person name="Dirks B."/>
            <person name="Dubchak I."/>
            <person name="Duplessis S."/>
            <person name="Ehlting J."/>
            <person name="Ellis B."/>
            <person name="Gendler K."/>
            <person name="Goodstein D."/>
            <person name="Gribskov M."/>
            <person name="Grimwood J."/>
            <person name="Groover A."/>
            <person name="Gunter L."/>
            <person name="Hamberger B."/>
            <person name="Heinze B."/>
            <person name="Helariutta Y."/>
            <person name="Henrissat B."/>
            <person name="Holligan D."/>
            <person name="Holt R."/>
            <person name="Huang W."/>
            <person name="Islam-Faridi N."/>
            <person name="Jones S."/>
            <person name="Jones-Rhoades M."/>
            <person name="Jorgensen R."/>
            <person name="Joshi C."/>
            <person name="Kangasjarvi J."/>
            <person name="Karlsson J."/>
            <person name="Kelleher C."/>
            <person name="Kirkpatrick R."/>
            <person name="Kirst M."/>
            <person name="Kohler A."/>
            <person name="Kalluri U."/>
            <person name="Larimer F."/>
            <person name="Leebens-Mack J."/>
            <person name="Leple J.C."/>
            <person name="Locascio P."/>
            <person name="Lou Y."/>
            <person name="Lucas S."/>
            <person name="Martin F."/>
            <person name="Montanini B."/>
            <person name="Napoli C."/>
            <person name="Nelson D.R."/>
            <person name="Nelson C."/>
            <person name="Nieminen K."/>
            <person name="Nilsson O."/>
            <person name="Pereda V."/>
            <person name="Peter G."/>
            <person name="Philippe R."/>
            <person name="Pilate G."/>
            <person name="Poliakov A."/>
            <person name="Razumovskaya J."/>
            <person name="Richardson P."/>
            <person name="Rinaldi C."/>
            <person name="Ritland K."/>
            <person name="Rouze P."/>
            <person name="Ryaboy D."/>
            <person name="Schmutz J."/>
            <person name="Schrader J."/>
            <person name="Segerman B."/>
            <person name="Shin H."/>
            <person name="Siddiqui A."/>
            <person name="Sterky F."/>
            <person name="Terry A."/>
            <person name="Tsai C.J."/>
            <person name="Uberbacher E."/>
            <person name="Unneberg P."/>
            <person name="Vahala J."/>
            <person name="Wall K."/>
            <person name="Wessler S."/>
            <person name="Yang G."/>
            <person name="Yin T."/>
            <person name="Douglas C."/>
            <person name="Marra M."/>
            <person name="Sandberg G."/>
            <person name="Van de Peer Y."/>
            <person name="Rokhsar D."/>
        </authorList>
    </citation>
    <scope>NUCLEOTIDE SEQUENCE [LARGE SCALE GENOMIC DNA]</scope>
    <source>
        <strain evidence="2">cv. Nisqually</strain>
    </source>
</reference>
<protein>
    <submittedName>
        <fullName evidence="1">Uncharacterized protein</fullName>
    </submittedName>
</protein>
<gene>
    <name evidence="1" type="ORF">POPTR_002G262100</name>
</gene>
<evidence type="ECO:0000313" key="2">
    <source>
        <dbReference type="Proteomes" id="UP000006729"/>
    </source>
</evidence>
<organism evidence="1 2">
    <name type="scientific">Populus trichocarpa</name>
    <name type="common">Western balsam poplar</name>
    <name type="synonym">Populus balsamifera subsp. trichocarpa</name>
    <dbReference type="NCBI Taxonomy" id="3694"/>
    <lineage>
        <taxon>Eukaryota</taxon>
        <taxon>Viridiplantae</taxon>
        <taxon>Streptophyta</taxon>
        <taxon>Embryophyta</taxon>
        <taxon>Tracheophyta</taxon>
        <taxon>Spermatophyta</taxon>
        <taxon>Magnoliopsida</taxon>
        <taxon>eudicotyledons</taxon>
        <taxon>Gunneridae</taxon>
        <taxon>Pentapetalae</taxon>
        <taxon>rosids</taxon>
        <taxon>fabids</taxon>
        <taxon>Malpighiales</taxon>
        <taxon>Salicaceae</taxon>
        <taxon>Saliceae</taxon>
        <taxon>Populus</taxon>
    </lineage>
</organism>
<evidence type="ECO:0000313" key="1">
    <source>
        <dbReference type="EMBL" id="PNT51842.1"/>
    </source>
</evidence>
<dbReference type="InParanoid" id="A0A2K2BPZ3"/>
<name>A0A2K2BPZ3_POPTR</name>
<sequence length="72" mass="8293">MLPIEHAINLFLEMGHLYHGKQKLTQIITLQKILSSIGKRTKRIPILARAVKRNSVKINMHTCITIYKLNSL</sequence>
<keyword evidence="2" id="KW-1185">Reference proteome</keyword>
<dbReference type="EMBL" id="CM009291">
    <property type="protein sequence ID" value="PNT51842.1"/>
    <property type="molecule type" value="Genomic_DNA"/>
</dbReference>
<dbReference type="AlphaFoldDB" id="A0A2K2BPZ3"/>
<accession>A0A2K2BPZ3</accession>